<sequence>MPALATSEYASQVGEPDLSVVVASVNGWEVLELTLQALDAQPERACMEVIVVEAVGETVRERLRAHRPEVVVIEAERLPIPKLRHLGVCRAHGRIVAILEDHGQVAKGWATSLLEAHEGPWAAVGGAVENGKRGLVNWAVFFCEYTPYMKPVLEGEATDLPGNNIAYKRPHLMRHAKVLAQGKWESWINDSLRADGVRLASTNAAVVHHIKPFRLGYFIVQRFHFARSYAGMRRVDQSPLTRLIYGFGSLALPALLMARVTKTVLTKKRNLGWFLVASPLVALFLSVGAVGEMVGYLLGPGSSLNKVE</sequence>
<dbReference type="SUPFAM" id="SSF53448">
    <property type="entry name" value="Nucleotide-diphospho-sugar transferases"/>
    <property type="match status" value="1"/>
</dbReference>
<dbReference type="InterPro" id="IPR029044">
    <property type="entry name" value="Nucleotide-diphossugar_trans"/>
</dbReference>
<dbReference type="Gene3D" id="3.90.550.10">
    <property type="entry name" value="Spore Coat Polysaccharide Biosynthesis Protein SpsA, Chain A"/>
    <property type="match status" value="1"/>
</dbReference>
<dbReference type="EC" id="2.4.-.-" evidence="3"/>
<keyword evidence="1" id="KW-0472">Membrane</keyword>
<protein>
    <submittedName>
        <fullName evidence="3">Glycosyltransferase</fullName>
        <ecNumber evidence="3">2.4.-.-</ecNumber>
    </submittedName>
</protein>
<keyword evidence="3" id="KW-0328">Glycosyltransferase</keyword>
<organism evidence="3">
    <name type="scientific">Singulisphaera sp. Ch08</name>
    <dbReference type="NCBI Taxonomy" id="3120278"/>
    <lineage>
        <taxon>Bacteria</taxon>
        <taxon>Pseudomonadati</taxon>
        <taxon>Planctomycetota</taxon>
        <taxon>Planctomycetia</taxon>
        <taxon>Isosphaerales</taxon>
        <taxon>Isosphaeraceae</taxon>
        <taxon>Singulisphaera</taxon>
    </lineage>
</organism>
<reference evidence="3" key="1">
    <citation type="submission" date="2024-05" db="EMBL/GenBank/DDBJ databases">
        <title>Planctomycetes of the genus Singulisphaera possess chitinolytic capabilities.</title>
        <authorList>
            <person name="Ivanova A."/>
        </authorList>
    </citation>
    <scope>NUCLEOTIDE SEQUENCE</scope>
    <source>
        <strain evidence="3">Ch08T</strain>
    </source>
</reference>
<dbReference type="EMBL" id="CP155447">
    <property type="protein sequence ID" value="XBH02951.1"/>
    <property type="molecule type" value="Genomic_DNA"/>
</dbReference>
<evidence type="ECO:0000259" key="2">
    <source>
        <dbReference type="Pfam" id="PF00535"/>
    </source>
</evidence>
<accession>A0AAU7CCQ2</accession>
<feature type="transmembrane region" description="Helical" evidence="1">
    <location>
        <begin position="273"/>
        <end position="298"/>
    </location>
</feature>
<dbReference type="RefSeq" id="WP_406695692.1">
    <property type="nucleotide sequence ID" value="NZ_CP155447.1"/>
</dbReference>
<proteinExistence type="predicted"/>
<dbReference type="AlphaFoldDB" id="A0AAU7CCQ2"/>
<feature type="transmembrane region" description="Helical" evidence="1">
    <location>
        <begin position="243"/>
        <end position="261"/>
    </location>
</feature>
<keyword evidence="3" id="KW-0808">Transferase</keyword>
<evidence type="ECO:0000313" key="3">
    <source>
        <dbReference type="EMBL" id="XBH02951.1"/>
    </source>
</evidence>
<evidence type="ECO:0000256" key="1">
    <source>
        <dbReference type="SAM" id="Phobius"/>
    </source>
</evidence>
<feature type="domain" description="Glycosyltransferase 2-like" evidence="2">
    <location>
        <begin position="19"/>
        <end position="169"/>
    </location>
</feature>
<keyword evidence="1" id="KW-0812">Transmembrane</keyword>
<keyword evidence="1" id="KW-1133">Transmembrane helix</keyword>
<dbReference type="InterPro" id="IPR001173">
    <property type="entry name" value="Glyco_trans_2-like"/>
</dbReference>
<name>A0AAU7CCQ2_9BACT</name>
<gene>
    <name evidence="3" type="ORF">V5E97_32280</name>
</gene>
<dbReference type="GO" id="GO:0016757">
    <property type="term" value="F:glycosyltransferase activity"/>
    <property type="evidence" value="ECO:0007669"/>
    <property type="project" value="UniProtKB-KW"/>
</dbReference>
<dbReference type="Pfam" id="PF00535">
    <property type="entry name" value="Glycos_transf_2"/>
    <property type="match status" value="1"/>
</dbReference>